<evidence type="ECO:0000256" key="10">
    <source>
        <dbReference type="PIRSR" id="PIRSR000196-2"/>
    </source>
</evidence>
<feature type="binding site" evidence="10">
    <location>
        <position position="201"/>
    </location>
    <ligand>
        <name>FAD</name>
        <dbReference type="ChEBI" id="CHEBI:57692"/>
    </ligand>
</feature>
<evidence type="ECO:0000256" key="8">
    <source>
        <dbReference type="ARBA" id="ARBA00048779"/>
    </source>
</evidence>
<evidence type="ECO:0000256" key="4">
    <source>
        <dbReference type="ARBA" id="ARBA00022741"/>
    </source>
</evidence>
<dbReference type="EC" id="1.5.5.2" evidence="2"/>
<gene>
    <name evidence="12" type="ORF">G7070_03905</name>
</gene>
<dbReference type="GO" id="GO:0000166">
    <property type="term" value="F:nucleotide binding"/>
    <property type="evidence" value="ECO:0007669"/>
    <property type="project" value="UniProtKB-KW"/>
</dbReference>
<keyword evidence="4 10" id="KW-0547">Nucleotide-binding</keyword>
<dbReference type="InterPro" id="IPR008219">
    <property type="entry name" value="PRODH_bac_arc"/>
</dbReference>
<feature type="binding site" evidence="10">
    <location>
        <begin position="226"/>
        <end position="227"/>
    </location>
    <ligand>
        <name>FAD</name>
        <dbReference type="ChEBI" id="CHEBI:57692"/>
    </ligand>
</feature>
<dbReference type="InterPro" id="IPR029041">
    <property type="entry name" value="FAD-linked_oxidoreductase-like"/>
</dbReference>
<comment type="cofactor">
    <cofactor evidence="10">
        <name>FAD</name>
        <dbReference type="ChEBI" id="CHEBI:57692"/>
    </cofactor>
    <text evidence="10">Binds 1 FAD per subunit.</text>
</comment>
<dbReference type="InterPro" id="IPR015659">
    <property type="entry name" value="Proline_oxidase"/>
</dbReference>
<dbReference type="AlphaFoldDB" id="A0A6G7YA74"/>
<dbReference type="Proteomes" id="UP000501058">
    <property type="component" value="Chromosome"/>
</dbReference>
<evidence type="ECO:0000313" key="13">
    <source>
        <dbReference type="Proteomes" id="UP000501058"/>
    </source>
</evidence>
<dbReference type="PANTHER" id="PTHR13914">
    <property type="entry name" value="PROLINE OXIDASE"/>
    <property type="match status" value="1"/>
</dbReference>
<name>A0A6G7YA74_9ACTN</name>
<keyword evidence="13" id="KW-1185">Reference proteome</keyword>
<proteinExistence type="predicted"/>
<comment type="catalytic activity">
    <reaction evidence="8">
        <text>L-proline + a quinone = (S)-1-pyrroline-5-carboxylate + a quinol + H(+)</text>
        <dbReference type="Rhea" id="RHEA:23784"/>
        <dbReference type="ChEBI" id="CHEBI:15378"/>
        <dbReference type="ChEBI" id="CHEBI:17388"/>
        <dbReference type="ChEBI" id="CHEBI:24646"/>
        <dbReference type="ChEBI" id="CHEBI:60039"/>
        <dbReference type="ChEBI" id="CHEBI:132124"/>
        <dbReference type="EC" id="1.5.5.2"/>
    </reaction>
</comment>
<dbReference type="Gene3D" id="3.20.20.220">
    <property type="match status" value="1"/>
</dbReference>
<protein>
    <recommendedName>
        <fullName evidence="2">proline dehydrogenase</fullName>
        <ecNumber evidence="2">1.5.5.2</ecNumber>
    </recommendedName>
</protein>
<evidence type="ECO:0000256" key="1">
    <source>
        <dbReference type="ARBA" id="ARBA00004739"/>
    </source>
</evidence>
<feature type="binding site" evidence="10">
    <location>
        <position position="135"/>
    </location>
    <ligand>
        <name>FAD</name>
        <dbReference type="ChEBI" id="CHEBI:57692"/>
    </ligand>
</feature>
<evidence type="ECO:0000256" key="2">
    <source>
        <dbReference type="ARBA" id="ARBA00012695"/>
    </source>
</evidence>
<organism evidence="12 13">
    <name type="scientific">Propioniciclava coleopterorum</name>
    <dbReference type="NCBI Taxonomy" id="2714937"/>
    <lineage>
        <taxon>Bacteria</taxon>
        <taxon>Bacillati</taxon>
        <taxon>Actinomycetota</taxon>
        <taxon>Actinomycetes</taxon>
        <taxon>Propionibacteriales</taxon>
        <taxon>Propionibacteriaceae</taxon>
        <taxon>Propioniciclava</taxon>
    </lineage>
</organism>
<dbReference type="Pfam" id="PF01619">
    <property type="entry name" value="Pro_dh"/>
    <property type="match status" value="1"/>
</dbReference>
<dbReference type="PIRSF" id="PIRSF000196">
    <property type="entry name" value="Pro_dehydrog"/>
    <property type="match status" value="1"/>
</dbReference>
<evidence type="ECO:0000256" key="6">
    <source>
        <dbReference type="ARBA" id="ARBA00023002"/>
    </source>
</evidence>
<dbReference type="KEGG" id="prv:G7070_03905"/>
<feature type="domain" description="Proline dehydrogenase" evidence="11">
    <location>
        <begin position="42"/>
        <end position="297"/>
    </location>
</feature>
<sequence>MMRRVLLTAAKIPAIRNLSVRLPPIRRMVDRFVAGETPEAALDAVARIAATGRVATIDHLGEDTTTQAAALAATDANLRLISLIAERGLAEVAELSLKASAIGQALPGGHALAQENAERIIAAAHEAGTRVTIDMEDHTTTDATLALVQELREEFPDTGTVLQAMLHRTPSDAERWAHPGSRIRLCKGAYNEPASVAHTDKRAINASYVACLHRLIDGGAHPMVATHDPALIQAALDLLAEAGRPADSYEFQMLYGIRPTEQQRLADAGHTVRVYVPYGTDWYGYFMRRLAEKPANLALLGRALIGRG</sequence>
<evidence type="ECO:0000256" key="7">
    <source>
        <dbReference type="ARBA" id="ARBA00023062"/>
    </source>
</evidence>
<dbReference type="PANTHER" id="PTHR13914:SF0">
    <property type="entry name" value="PROLINE DEHYDROGENASE 1, MITOCHONDRIAL"/>
    <property type="match status" value="1"/>
</dbReference>
<feature type="binding site" evidence="10">
    <location>
        <position position="163"/>
    </location>
    <ligand>
        <name>FAD</name>
        <dbReference type="ChEBI" id="CHEBI:57692"/>
    </ligand>
</feature>
<evidence type="ECO:0000256" key="3">
    <source>
        <dbReference type="ARBA" id="ARBA00022630"/>
    </source>
</evidence>
<dbReference type="SUPFAM" id="SSF51730">
    <property type="entry name" value="FAD-linked oxidoreductase"/>
    <property type="match status" value="1"/>
</dbReference>
<keyword evidence="7" id="KW-0642">Proline metabolism</keyword>
<reference evidence="12 13" key="1">
    <citation type="submission" date="2020-03" db="EMBL/GenBank/DDBJ databases">
        <title>Propioniciclava sp. nov., isolated from Hydrophilus acuminatus.</title>
        <authorList>
            <person name="Hyun D.-W."/>
            <person name="Bae J.-W."/>
        </authorList>
    </citation>
    <scope>NUCLEOTIDE SEQUENCE [LARGE SCALE GENOMIC DNA]</scope>
    <source>
        <strain evidence="12 13">HDW11</strain>
    </source>
</reference>
<evidence type="ECO:0000313" key="12">
    <source>
        <dbReference type="EMBL" id="QIK73794.1"/>
    </source>
</evidence>
<keyword evidence="5 10" id="KW-0274">FAD</keyword>
<feature type="binding site" evidence="9">
    <location>
        <position position="98"/>
    </location>
    <ligand>
        <name>substrate</name>
    </ligand>
</feature>
<comment type="pathway">
    <text evidence="1">Amino-acid degradation; L-proline degradation into L-glutamate; L-glutamate from L-proline: step 1/2.</text>
</comment>
<keyword evidence="3" id="KW-0285">Flavoprotein</keyword>
<accession>A0A6G7YA74</accession>
<feature type="binding site" evidence="9">
    <location>
        <position position="288"/>
    </location>
    <ligand>
        <name>substrate</name>
    </ligand>
</feature>
<dbReference type="InterPro" id="IPR002872">
    <property type="entry name" value="Proline_DH_dom"/>
</dbReference>
<dbReference type="EMBL" id="CP049865">
    <property type="protein sequence ID" value="QIK73794.1"/>
    <property type="molecule type" value="Genomic_DNA"/>
</dbReference>
<keyword evidence="6" id="KW-0560">Oxidoreductase</keyword>
<evidence type="ECO:0000256" key="5">
    <source>
        <dbReference type="ARBA" id="ARBA00022827"/>
    </source>
</evidence>
<evidence type="ECO:0000259" key="11">
    <source>
        <dbReference type="Pfam" id="PF01619"/>
    </source>
</evidence>
<feature type="binding site" evidence="10">
    <location>
        <begin position="187"/>
        <end position="189"/>
    </location>
    <ligand>
        <name>FAD</name>
        <dbReference type="ChEBI" id="CHEBI:57692"/>
    </ligand>
</feature>
<feature type="binding site" evidence="9">
    <location>
        <position position="289"/>
    </location>
    <ligand>
        <name>substrate</name>
    </ligand>
</feature>
<evidence type="ECO:0000256" key="9">
    <source>
        <dbReference type="PIRSR" id="PIRSR000196-1"/>
    </source>
</evidence>
<dbReference type="GO" id="GO:0004657">
    <property type="term" value="F:proline dehydrogenase activity"/>
    <property type="evidence" value="ECO:0007669"/>
    <property type="project" value="UniProtKB-EC"/>
</dbReference>
<dbReference type="UniPathway" id="UPA00261">
    <property type="reaction ID" value="UER00373"/>
</dbReference>
<dbReference type="GO" id="GO:0010133">
    <property type="term" value="P:L-proline catabolic process to L-glutamate"/>
    <property type="evidence" value="ECO:0007669"/>
    <property type="project" value="UniProtKB-UniPathway"/>
</dbReference>